<dbReference type="PANTHER" id="PTHR33452">
    <property type="entry name" value="OXIDOREDUCTASE CATD-RELATED"/>
    <property type="match status" value="1"/>
</dbReference>
<evidence type="ECO:0000256" key="7">
    <source>
        <dbReference type="SAM" id="Phobius"/>
    </source>
</evidence>
<sequence length="158" mass="17357">MALPDILTDILFRGLCGADIALTLNRVAIGVFFALCGYHKLFNAQRHISFTEELKRCGIPCVGFNQWWVPLVEFTAGIAVAIGFLTPLAALGLLVIIIVAVAVTGRQRVRIYKPIDEADRLDDWLYLPETLYAIMLIVIIASGAGPYSLDAVVLNLIR</sequence>
<comment type="subcellular location">
    <subcellularLocation>
        <location evidence="1">Cell membrane</location>
        <topology evidence="1">Multi-pass membrane protein</topology>
    </subcellularLocation>
</comment>
<evidence type="ECO:0000313" key="9">
    <source>
        <dbReference type="Proteomes" id="UP000247454"/>
    </source>
</evidence>
<evidence type="ECO:0000256" key="1">
    <source>
        <dbReference type="ARBA" id="ARBA00004651"/>
    </source>
</evidence>
<dbReference type="PANTHER" id="PTHR33452:SF1">
    <property type="entry name" value="INNER MEMBRANE PROTEIN YPHA-RELATED"/>
    <property type="match status" value="1"/>
</dbReference>
<evidence type="ECO:0000313" key="8">
    <source>
        <dbReference type="EMBL" id="PYE86538.1"/>
    </source>
</evidence>
<dbReference type="Pfam" id="PF07681">
    <property type="entry name" value="DoxX"/>
    <property type="match status" value="1"/>
</dbReference>
<dbReference type="AlphaFoldDB" id="A0A318TDW4"/>
<accession>A0A318TDW4</accession>
<evidence type="ECO:0000256" key="5">
    <source>
        <dbReference type="ARBA" id="ARBA00022989"/>
    </source>
</evidence>
<evidence type="ECO:0000256" key="6">
    <source>
        <dbReference type="ARBA" id="ARBA00023136"/>
    </source>
</evidence>
<dbReference type="EMBL" id="QJTF01000023">
    <property type="protein sequence ID" value="PYE86538.1"/>
    <property type="molecule type" value="Genomic_DNA"/>
</dbReference>
<keyword evidence="3" id="KW-1003">Cell membrane</keyword>
<gene>
    <name evidence="8" type="ORF">C7477_12329</name>
</gene>
<keyword evidence="5 7" id="KW-1133">Transmembrane helix</keyword>
<dbReference type="OrthoDB" id="1255017at2"/>
<proteinExistence type="inferred from homology"/>
<comment type="caution">
    <text evidence="8">The sequence shown here is derived from an EMBL/GenBank/DDBJ whole genome shotgun (WGS) entry which is preliminary data.</text>
</comment>
<dbReference type="GO" id="GO:0005886">
    <property type="term" value="C:plasma membrane"/>
    <property type="evidence" value="ECO:0007669"/>
    <property type="project" value="UniProtKB-SubCell"/>
</dbReference>
<reference evidence="8 9" key="1">
    <citation type="submission" date="2018-06" db="EMBL/GenBank/DDBJ databases">
        <title>Genomic Encyclopedia of Type Strains, Phase III (KMG-III): the genomes of soil and plant-associated and newly described type strains.</title>
        <authorList>
            <person name="Whitman W."/>
        </authorList>
    </citation>
    <scope>NUCLEOTIDE SEQUENCE [LARGE SCALE GENOMIC DNA]</scope>
    <source>
        <strain evidence="8 9">ORS 1419</strain>
    </source>
</reference>
<dbReference type="RefSeq" id="WP_110753920.1">
    <property type="nucleotide sequence ID" value="NZ_QJTF01000023.1"/>
</dbReference>
<keyword evidence="9" id="KW-1185">Reference proteome</keyword>
<dbReference type="InterPro" id="IPR032808">
    <property type="entry name" value="DoxX"/>
</dbReference>
<protein>
    <submittedName>
        <fullName evidence="8">Putative membrane protein YphA (DoxX/SURF4 family)</fullName>
    </submittedName>
</protein>
<evidence type="ECO:0000256" key="3">
    <source>
        <dbReference type="ARBA" id="ARBA00022475"/>
    </source>
</evidence>
<keyword evidence="4 7" id="KW-0812">Transmembrane</keyword>
<organism evidence="8 9">
    <name type="scientific">Phyllobacterium leguminum</name>
    <dbReference type="NCBI Taxonomy" id="314237"/>
    <lineage>
        <taxon>Bacteria</taxon>
        <taxon>Pseudomonadati</taxon>
        <taxon>Pseudomonadota</taxon>
        <taxon>Alphaproteobacteria</taxon>
        <taxon>Hyphomicrobiales</taxon>
        <taxon>Phyllobacteriaceae</taxon>
        <taxon>Phyllobacterium</taxon>
    </lineage>
</organism>
<feature type="transmembrane region" description="Helical" evidence="7">
    <location>
        <begin position="124"/>
        <end position="144"/>
    </location>
</feature>
<evidence type="ECO:0000256" key="4">
    <source>
        <dbReference type="ARBA" id="ARBA00022692"/>
    </source>
</evidence>
<dbReference type="InterPro" id="IPR051907">
    <property type="entry name" value="DoxX-like_oxidoreductase"/>
</dbReference>
<evidence type="ECO:0000256" key="2">
    <source>
        <dbReference type="ARBA" id="ARBA00006679"/>
    </source>
</evidence>
<dbReference type="Proteomes" id="UP000247454">
    <property type="component" value="Unassembled WGS sequence"/>
</dbReference>
<feature type="transmembrane region" description="Helical" evidence="7">
    <location>
        <begin position="74"/>
        <end position="103"/>
    </location>
</feature>
<comment type="similarity">
    <text evidence="2">Belongs to the DoxX family.</text>
</comment>
<keyword evidence="6 7" id="KW-0472">Membrane</keyword>
<name>A0A318TDW4_9HYPH</name>